<sequence length="86" mass="9743">MDTSKSSHAGYLRYTMVCVAHQFLCFKKTESADELLSRAPIFAFKEFVDLTGALQEGRAELTDANIICDVIVNITQYMIERFVGSW</sequence>
<reference evidence="1" key="1">
    <citation type="submission" date="2019-08" db="EMBL/GenBank/DDBJ databases">
        <authorList>
            <person name="Kucharzyk K."/>
            <person name="Murdoch R.W."/>
            <person name="Higgins S."/>
            <person name="Loffler F."/>
        </authorList>
    </citation>
    <scope>NUCLEOTIDE SEQUENCE</scope>
</reference>
<protein>
    <submittedName>
        <fullName evidence="1">Uncharacterized protein</fullName>
    </submittedName>
</protein>
<dbReference type="EMBL" id="VSSQ01008748">
    <property type="protein sequence ID" value="MPM39725.1"/>
    <property type="molecule type" value="Genomic_DNA"/>
</dbReference>
<proteinExistence type="predicted"/>
<gene>
    <name evidence="1" type="ORF">SDC9_86359</name>
</gene>
<organism evidence="1">
    <name type="scientific">bioreactor metagenome</name>
    <dbReference type="NCBI Taxonomy" id="1076179"/>
    <lineage>
        <taxon>unclassified sequences</taxon>
        <taxon>metagenomes</taxon>
        <taxon>ecological metagenomes</taxon>
    </lineage>
</organism>
<name>A0A644ZFR1_9ZZZZ</name>
<dbReference type="AlphaFoldDB" id="A0A644ZFR1"/>
<evidence type="ECO:0000313" key="1">
    <source>
        <dbReference type="EMBL" id="MPM39725.1"/>
    </source>
</evidence>
<comment type="caution">
    <text evidence="1">The sequence shown here is derived from an EMBL/GenBank/DDBJ whole genome shotgun (WGS) entry which is preliminary data.</text>
</comment>
<accession>A0A644ZFR1</accession>